<feature type="transmembrane region" description="Helical" evidence="1">
    <location>
        <begin position="303"/>
        <end position="322"/>
    </location>
</feature>
<dbReference type="InterPro" id="IPR010266">
    <property type="entry name" value="NnrS"/>
</dbReference>
<keyword evidence="1" id="KW-0812">Transmembrane</keyword>
<evidence type="ECO:0000256" key="1">
    <source>
        <dbReference type="SAM" id="Phobius"/>
    </source>
</evidence>
<evidence type="ECO:0000313" key="2">
    <source>
        <dbReference type="EMBL" id="MBN7822083.1"/>
    </source>
</evidence>
<dbReference type="EMBL" id="JAFKCS010000029">
    <property type="protein sequence ID" value="MBN7822083.1"/>
    <property type="molecule type" value="Genomic_DNA"/>
</dbReference>
<dbReference type="Pfam" id="PF05940">
    <property type="entry name" value="NnrS"/>
    <property type="match status" value="1"/>
</dbReference>
<evidence type="ECO:0000313" key="3">
    <source>
        <dbReference type="Proteomes" id="UP000663992"/>
    </source>
</evidence>
<protein>
    <submittedName>
        <fullName evidence="2">NnrS family protein</fullName>
    </submittedName>
</protein>
<organism evidence="2 3">
    <name type="scientific">Bowmanella yangjiangensis</name>
    <dbReference type="NCBI Taxonomy" id="2811230"/>
    <lineage>
        <taxon>Bacteria</taxon>
        <taxon>Pseudomonadati</taxon>
        <taxon>Pseudomonadota</taxon>
        <taxon>Gammaproteobacteria</taxon>
        <taxon>Alteromonadales</taxon>
        <taxon>Alteromonadaceae</taxon>
        <taxon>Bowmanella</taxon>
    </lineage>
</organism>
<keyword evidence="1" id="KW-1133">Transmembrane helix</keyword>
<gene>
    <name evidence="2" type="ORF">J0A65_19620</name>
</gene>
<keyword evidence="1" id="KW-0472">Membrane</keyword>
<feature type="transmembrane region" description="Helical" evidence="1">
    <location>
        <begin position="91"/>
        <end position="108"/>
    </location>
</feature>
<feature type="transmembrane region" description="Helical" evidence="1">
    <location>
        <begin position="334"/>
        <end position="354"/>
    </location>
</feature>
<feature type="transmembrane region" description="Helical" evidence="1">
    <location>
        <begin position="21"/>
        <end position="45"/>
    </location>
</feature>
<name>A0ABS3CY76_9ALTE</name>
<dbReference type="Proteomes" id="UP000663992">
    <property type="component" value="Unassembled WGS sequence"/>
</dbReference>
<keyword evidence="3" id="KW-1185">Reference proteome</keyword>
<feature type="transmembrane region" description="Helical" evidence="1">
    <location>
        <begin position="114"/>
        <end position="136"/>
    </location>
</feature>
<feature type="transmembrane region" description="Helical" evidence="1">
    <location>
        <begin position="177"/>
        <end position="196"/>
    </location>
</feature>
<feature type="transmembrane region" description="Helical" evidence="1">
    <location>
        <begin position="237"/>
        <end position="256"/>
    </location>
</feature>
<feature type="transmembrane region" description="Helical" evidence="1">
    <location>
        <begin position="360"/>
        <end position="385"/>
    </location>
</feature>
<feature type="transmembrane region" description="Helical" evidence="1">
    <location>
        <begin position="208"/>
        <end position="231"/>
    </location>
</feature>
<feature type="transmembrane region" description="Helical" evidence="1">
    <location>
        <begin position="268"/>
        <end position="291"/>
    </location>
</feature>
<comment type="caution">
    <text evidence="2">The sequence shown here is derived from an EMBL/GenBank/DDBJ whole genome shotgun (WGS) entry which is preliminary data.</text>
</comment>
<feature type="transmembrane region" description="Helical" evidence="1">
    <location>
        <begin position="143"/>
        <end position="165"/>
    </location>
</feature>
<proteinExistence type="predicted"/>
<sequence length="396" mass="43762">MTVSAPQELPAPLFRLGFRPMFLVAALFAIVAIGAWGGTFAGWWGLTPYGGSYFWHAHEMLFGFVAAVVTGFLLTAVQNWTGVPGLKGKPLALLVLVWAVGRVLMWWGPGWPHWLVASLDLLFLPMVAGFMAYPLIKVSQWRNLFFVPVLALMTLANFLTHLSVINGEAHWFKQGSYLMLMLVTLLMAVIGGRVIPMFTANGTGTTKVVPIAWLEKAALLCIWLLVLNVLFGNLLPANVLGLLCLLAGSLHLFRWWRWRVRLTLTVPLLWSLHIAYLFIPLGLFALAGHYLGDWLPLSTAAHLLTVGGMGGMIMAMMARVSLGHSGRPLQPRPIMSLAFALIFLAALVRVLGSWLLHQQILTVFVLASILWCLGFAIFTFVYWPVLTRPRVDGKPG</sequence>
<feature type="transmembrane region" description="Helical" evidence="1">
    <location>
        <begin position="60"/>
        <end position="79"/>
    </location>
</feature>
<accession>A0ABS3CY76</accession>
<dbReference type="RefSeq" id="WP_206596036.1">
    <property type="nucleotide sequence ID" value="NZ_JAFKCS010000029.1"/>
</dbReference>
<reference evidence="2 3" key="1">
    <citation type="submission" date="2021-03" db="EMBL/GenBank/DDBJ databases">
        <title>novel species isolated from a fishpond in China.</title>
        <authorList>
            <person name="Lu H."/>
            <person name="Cai Z."/>
        </authorList>
    </citation>
    <scope>NUCLEOTIDE SEQUENCE [LARGE SCALE GENOMIC DNA]</scope>
    <source>
        <strain evidence="2 3">Y57</strain>
    </source>
</reference>